<dbReference type="Pfam" id="PF06224">
    <property type="entry name" value="AlkZ-like"/>
    <property type="match status" value="1"/>
</dbReference>
<dbReference type="EMBL" id="AP006618">
    <property type="protein sequence ID" value="BAD58719.1"/>
    <property type="molecule type" value="Genomic_DNA"/>
</dbReference>
<dbReference type="KEGG" id="nfa:NFA_38710"/>
<dbReference type="InterPro" id="IPR009351">
    <property type="entry name" value="AlkZ-like"/>
</dbReference>
<proteinExistence type="predicted"/>
<organism evidence="1 2">
    <name type="scientific">Nocardia farcinica (strain IFM 10152)</name>
    <dbReference type="NCBI Taxonomy" id="247156"/>
    <lineage>
        <taxon>Bacteria</taxon>
        <taxon>Bacillati</taxon>
        <taxon>Actinomycetota</taxon>
        <taxon>Actinomycetes</taxon>
        <taxon>Mycobacteriales</taxon>
        <taxon>Nocardiaceae</taxon>
        <taxon>Nocardia</taxon>
    </lineage>
</organism>
<sequence length="419" mass="46912">MRRMSAAAARRTALAAQGFGRRRGGTPTRRTVLDVLGRTQLLQLDSVSAVVRAHYAPVFSRIGGYDRGLLDEAAWSHSARKPRRLVEYWAHEAALIPVADWPLMRWRMEKYRHGRWAGMRRALERNPTLGNDILDVIREAGACTAGEVERHLELDRPRPKGSWWNLSDTKLVCEQLFAAGELSVDRRVGFSRYYDLTERVVPPEVSARSVPQDEAVRELILRSATALGVATETDLRDYYRLHRSQSAPAIADLVDAGELEPVTVTGWDKPAYLRAGAVTPRKVEGAALLCPFDPLIFFRPRTERVFDFHYRIEIYTPEPQRVYGYYVFPFLLDDQLVGRVDLRAERAAGRLLVPGAFVEPGHDPVRVAAALAGSLREMADWLELDDVVIGERGDLAAELAAAQPSRSGLSRPGVSRLVP</sequence>
<dbReference type="RefSeq" id="WP_011210404.1">
    <property type="nucleotide sequence ID" value="NC_006361.1"/>
</dbReference>
<evidence type="ECO:0008006" key="3">
    <source>
        <dbReference type="Google" id="ProtNLM"/>
    </source>
</evidence>
<dbReference type="OrthoDB" id="9787207at2"/>
<dbReference type="Proteomes" id="UP000006820">
    <property type="component" value="Chromosome"/>
</dbReference>
<dbReference type="eggNOG" id="COG3214">
    <property type="taxonomic scope" value="Bacteria"/>
</dbReference>
<dbReference type="PANTHER" id="PTHR30528:SF0">
    <property type="entry name" value="CYTOPLASMIC PROTEIN"/>
    <property type="match status" value="1"/>
</dbReference>
<name>Q5YSX2_NOCFA</name>
<protein>
    <recommendedName>
        <fullName evidence="3">Winged helix-turn-helix domain-containing protein</fullName>
    </recommendedName>
</protein>
<dbReference type="PANTHER" id="PTHR30528">
    <property type="entry name" value="CYTOPLASMIC PROTEIN"/>
    <property type="match status" value="1"/>
</dbReference>
<reference evidence="1 2" key="1">
    <citation type="journal article" date="2004" name="Proc. Natl. Acad. Sci. U.S.A.">
        <title>The complete genomic sequence of Nocardia farcinica IFM 10152.</title>
        <authorList>
            <person name="Ishikawa J."/>
            <person name="Yamashita A."/>
            <person name="Mikami Y."/>
            <person name="Hoshino Y."/>
            <person name="Kurita H."/>
            <person name="Hotta K."/>
            <person name="Shiba T."/>
            <person name="Hattori M."/>
        </authorList>
    </citation>
    <scope>NUCLEOTIDE SEQUENCE [LARGE SCALE GENOMIC DNA]</scope>
    <source>
        <strain evidence="1 2">IFM 10152</strain>
    </source>
</reference>
<dbReference type="HOGENOM" id="CLU_043035_1_0_11"/>
<gene>
    <name evidence="1" type="ordered locus">NFA_38710</name>
</gene>
<dbReference type="STRING" id="247156.NFA_38710"/>
<evidence type="ECO:0000313" key="2">
    <source>
        <dbReference type="Proteomes" id="UP000006820"/>
    </source>
</evidence>
<dbReference type="GeneID" id="61134556"/>
<dbReference type="AlphaFoldDB" id="Q5YSX2"/>
<keyword evidence="2" id="KW-1185">Reference proteome</keyword>
<accession>Q5YSX2</accession>
<evidence type="ECO:0000313" key="1">
    <source>
        <dbReference type="EMBL" id="BAD58719.1"/>
    </source>
</evidence>